<organism evidence="4 5">
    <name type="scientific">Glossina brevipalpis</name>
    <dbReference type="NCBI Taxonomy" id="37001"/>
    <lineage>
        <taxon>Eukaryota</taxon>
        <taxon>Metazoa</taxon>
        <taxon>Ecdysozoa</taxon>
        <taxon>Arthropoda</taxon>
        <taxon>Hexapoda</taxon>
        <taxon>Insecta</taxon>
        <taxon>Pterygota</taxon>
        <taxon>Neoptera</taxon>
        <taxon>Endopterygota</taxon>
        <taxon>Diptera</taxon>
        <taxon>Brachycera</taxon>
        <taxon>Muscomorpha</taxon>
        <taxon>Hippoboscoidea</taxon>
        <taxon>Glossinidae</taxon>
        <taxon>Glossina</taxon>
    </lineage>
</organism>
<keyword evidence="2" id="KW-0689">Ribosomal protein</keyword>
<comment type="similarity">
    <text evidence="1">Belongs to the bacterial ribosomal protein bL33 family.</text>
</comment>
<reference evidence="5" key="1">
    <citation type="submission" date="2014-03" db="EMBL/GenBank/DDBJ databases">
        <authorList>
            <person name="Aksoy S."/>
            <person name="Warren W."/>
            <person name="Wilson R.K."/>
        </authorList>
    </citation>
    <scope>NUCLEOTIDE SEQUENCE [LARGE SCALE GENOMIC DNA]</scope>
    <source>
        <strain evidence="5">IAEA</strain>
    </source>
</reference>
<evidence type="ECO:0000313" key="4">
    <source>
        <dbReference type="EnsemblMetazoa" id="GBRI044130-PA"/>
    </source>
</evidence>
<dbReference type="GO" id="GO:0005840">
    <property type="term" value="C:ribosome"/>
    <property type="evidence" value="ECO:0007669"/>
    <property type="project" value="UniProtKB-KW"/>
</dbReference>
<dbReference type="InterPro" id="IPR038584">
    <property type="entry name" value="Ribosomal_bL33_sf"/>
</dbReference>
<dbReference type="Proteomes" id="UP000091820">
    <property type="component" value="Unassembled WGS sequence"/>
</dbReference>
<evidence type="ECO:0000256" key="2">
    <source>
        <dbReference type="ARBA" id="ARBA00022980"/>
    </source>
</evidence>
<reference evidence="4" key="2">
    <citation type="submission" date="2020-05" db="UniProtKB">
        <authorList>
            <consortium name="EnsemblMetazoa"/>
        </authorList>
    </citation>
    <scope>IDENTIFICATION</scope>
    <source>
        <strain evidence="4">IAEA</strain>
    </source>
</reference>
<dbReference type="STRING" id="37001.A0A1A9X4N2"/>
<evidence type="ECO:0000256" key="3">
    <source>
        <dbReference type="ARBA" id="ARBA00023274"/>
    </source>
</evidence>
<name>A0A1A9X4N2_9MUSC</name>
<dbReference type="Gene3D" id="2.20.28.120">
    <property type="entry name" value="Ribosomal protein L33"/>
    <property type="match status" value="1"/>
</dbReference>
<protein>
    <submittedName>
        <fullName evidence="4">Uncharacterized protein</fullName>
    </submittedName>
</protein>
<accession>A0A1A9X4N2</accession>
<keyword evidence="3" id="KW-0687">Ribonucleoprotein</keyword>
<sequence length="118" mass="13955">MVVVESMVSGHKFNTVRERLGDKVETIRFDPYIQMEAVYRERKKIRSINLTKVPLNKEDHRGPKFFKLILLLLGTTVYVNSLSDIIREERYQVWVILNQKFRTETILEKILLGMNSTQ</sequence>
<dbReference type="GO" id="GO:1990904">
    <property type="term" value="C:ribonucleoprotein complex"/>
    <property type="evidence" value="ECO:0007669"/>
    <property type="project" value="UniProtKB-KW"/>
</dbReference>
<evidence type="ECO:0000313" key="5">
    <source>
        <dbReference type="Proteomes" id="UP000091820"/>
    </source>
</evidence>
<dbReference type="AlphaFoldDB" id="A0A1A9X4N2"/>
<dbReference type="EnsemblMetazoa" id="GBRI044130-RA">
    <property type="protein sequence ID" value="GBRI044130-PA"/>
    <property type="gene ID" value="GBRI044130"/>
</dbReference>
<dbReference type="VEuPathDB" id="VectorBase:GBRI044130"/>
<keyword evidence="5" id="KW-1185">Reference proteome</keyword>
<evidence type="ECO:0000256" key="1">
    <source>
        <dbReference type="ARBA" id="ARBA00007596"/>
    </source>
</evidence>
<proteinExistence type="inferred from homology"/>